<reference evidence="2" key="1">
    <citation type="journal article" date="2013" name="Nat. Commun.">
        <title>Whole-genome sequencing of Oryza brachyantha reveals mechanisms underlying Oryza genome evolution.</title>
        <authorList>
            <person name="Chen J."/>
            <person name="Huang Q."/>
            <person name="Gao D."/>
            <person name="Wang J."/>
            <person name="Lang Y."/>
            <person name="Liu T."/>
            <person name="Li B."/>
            <person name="Bai Z."/>
            <person name="Luis Goicoechea J."/>
            <person name="Liang C."/>
            <person name="Chen C."/>
            <person name="Zhang W."/>
            <person name="Sun S."/>
            <person name="Liao Y."/>
            <person name="Zhang X."/>
            <person name="Yang L."/>
            <person name="Song C."/>
            <person name="Wang M."/>
            <person name="Shi J."/>
            <person name="Liu G."/>
            <person name="Liu J."/>
            <person name="Zhou H."/>
            <person name="Zhou W."/>
            <person name="Yu Q."/>
            <person name="An N."/>
            <person name="Chen Y."/>
            <person name="Cai Q."/>
            <person name="Wang B."/>
            <person name="Liu B."/>
            <person name="Min J."/>
            <person name="Huang Y."/>
            <person name="Wu H."/>
            <person name="Li Z."/>
            <person name="Zhang Y."/>
            <person name="Yin Y."/>
            <person name="Song W."/>
            <person name="Jiang J."/>
            <person name="Jackson S.A."/>
            <person name="Wing R.A."/>
            <person name="Wang J."/>
            <person name="Chen M."/>
        </authorList>
    </citation>
    <scope>NUCLEOTIDE SEQUENCE [LARGE SCALE GENOMIC DNA]</scope>
    <source>
        <strain evidence="2">cv. IRGC 101232</strain>
    </source>
</reference>
<dbReference type="HOGENOM" id="CLU_2339680_0_0_1"/>
<dbReference type="EnsemblPlants" id="OB07G30740.1">
    <property type="protein sequence ID" value="OB07G30740.1"/>
    <property type="gene ID" value="OB07G30740"/>
</dbReference>
<sequence length="98" mass="10425">MAFTRTPERASSPATARTMPITADLETLYGCGVMLPSTPATLAMQMMLPLRRGTMTRAACLTPARTPRVLIAMTASKSARSSEPSGRCAREPTTPALL</sequence>
<accession>J3MNU2</accession>
<evidence type="ECO:0000313" key="2">
    <source>
        <dbReference type="EnsemblPlants" id="OB07G30740.1"/>
    </source>
</evidence>
<dbReference type="Gramene" id="OB07G30740.1">
    <property type="protein sequence ID" value="OB07G30740.1"/>
    <property type="gene ID" value="OB07G30740"/>
</dbReference>
<protein>
    <submittedName>
        <fullName evidence="2">Uncharacterized protein</fullName>
    </submittedName>
</protein>
<evidence type="ECO:0000313" key="3">
    <source>
        <dbReference type="Proteomes" id="UP000006038"/>
    </source>
</evidence>
<name>J3MNU2_ORYBR</name>
<proteinExistence type="predicted"/>
<evidence type="ECO:0000256" key="1">
    <source>
        <dbReference type="SAM" id="MobiDB-lite"/>
    </source>
</evidence>
<dbReference type="Proteomes" id="UP000006038">
    <property type="component" value="Chromosome 7"/>
</dbReference>
<organism evidence="2">
    <name type="scientific">Oryza brachyantha</name>
    <name type="common">malo sina</name>
    <dbReference type="NCBI Taxonomy" id="4533"/>
    <lineage>
        <taxon>Eukaryota</taxon>
        <taxon>Viridiplantae</taxon>
        <taxon>Streptophyta</taxon>
        <taxon>Embryophyta</taxon>
        <taxon>Tracheophyta</taxon>
        <taxon>Spermatophyta</taxon>
        <taxon>Magnoliopsida</taxon>
        <taxon>Liliopsida</taxon>
        <taxon>Poales</taxon>
        <taxon>Poaceae</taxon>
        <taxon>BOP clade</taxon>
        <taxon>Oryzoideae</taxon>
        <taxon>Oryzeae</taxon>
        <taxon>Oryzinae</taxon>
        <taxon>Oryza</taxon>
    </lineage>
</organism>
<feature type="region of interest" description="Disordered" evidence="1">
    <location>
        <begin position="75"/>
        <end position="98"/>
    </location>
</feature>
<reference evidence="2" key="2">
    <citation type="submission" date="2013-04" db="UniProtKB">
        <authorList>
            <consortium name="EnsemblPlants"/>
        </authorList>
    </citation>
    <scope>IDENTIFICATION</scope>
</reference>
<dbReference type="AlphaFoldDB" id="J3MNU2"/>
<keyword evidence="3" id="KW-1185">Reference proteome</keyword>
<feature type="compositionally biased region" description="Polar residues" evidence="1">
    <location>
        <begin position="75"/>
        <end position="84"/>
    </location>
</feature>